<comment type="caution">
    <text evidence="1">The sequence shown here is derived from an EMBL/GenBank/DDBJ whole genome shotgun (WGS) entry which is preliminary data.</text>
</comment>
<proteinExistence type="predicted"/>
<organism evidence="1 2">
    <name type="scientific">Comamonas aquatica</name>
    <dbReference type="NCBI Taxonomy" id="225991"/>
    <lineage>
        <taxon>Bacteria</taxon>
        <taxon>Pseudomonadati</taxon>
        <taxon>Pseudomonadota</taxon>
        <taxon>Betaproteobacteria</taxon>
        <taxon>Burkholderiales</taxon>
        <taxon>Comamonadaceae</taxon>
        <taxon>Comamonas</taxon>
    </lineage>
</organism>
<dbReference type="AlphaFoldDB" id="A0AA35D7P2"/>
<dbReference type="Proteomes" id="UP000834458">
    <property type="component" value="Unassembled WGS sequence"/>
</dbReference>
<dbReference type="EMBL" id="CAHPSC010000011">
    <property type="protein sequence ID" value="CAB5676440.1"/>
    <property type="molecule type" value="Genomic_DNA"/>
</dbReference>
<name>A0AA35D7P2_9BURK</name>
<accession>A0AA35D7P2</accession>
<reference evidence="1" key="1">
    <citation type="submission" date="2020-05" db="EMBL/GenBank/DDBJ databases">
        <authorList>
            <person name="Delgado-Blas J."/>
        </authorList>
    </citation>
    <scope>NUCLEOTIDE SEQUENCE</scope>
    <source>
        <strain evidence="1">BB1454</strain>
    </source>
</reference>
<protein>
    <submittedName>
        <fullName evidence="1">Uncharacterized protein</fullName>
    </submittedName>
</protein>
<gene>
    <name evidence="1" type="ORF">GHA_01151</name>
</gene>
<evidence type="ECO:0000313" key="2">
    <source>
        <dbReference type="Proteomes" id="UP000834458"/>
    </source>
</evidence>
<evidence type="ECO:0000313" key="1">
    <source>
        <dbReference type="EMBL" id="CAB5676440.1"/>
    </source>
</evidence>
<sequence>MGWRSKFHSWQRLLHLDFNPFSVQLAANAGANRYQISHRHPDAAALRM</sequence>